<dbReference type="SMART" id="SM00418">
    <property type="entry name" value="HTH_ARSR"/>
    <property type="match status" value="1"/>
</dbReference>
<dbReference type="Pfam" id="PF12840">
    <property type="entry name" value="HTH_20"/>
    <property type="match status" value="1"/>
</dbReference>
<dbReference type="Proteomes" id="UP000297065">
    <property type="component" value="Chromosome"/>
</dbReference>
<keyword evidence="2" id="KW-0238">DNA-binding</keyword>
<dbReference type="GO" id="GO:0003677">
    <property type="term" value="F:DNA binding"/>
    <property type="evidence" value="ECO:0007669"/>
    <property type="project" value="UniProtKB-KW"/>
</dbReference>
<dbReference type="PANTHER" id="PTHR43132">
    <property type="entry name" value="ARSENICAL RESISTANCE OPERON REPRESSOR ARSR-RELATED"/>
    <property type="match status" value="1"/>
</dbReference>
<evidence type="ECO:0000313" key="6">
    <source>
        <dbReference type="Proteomes" id="UP000297065"/>
    </source>
</evidence>
<evidence type="ECO:0000256" key="3">
    <source>
        <dbReference type="ARBA" id="ARBA00023163"/>
    </source>
</evidence>
<evidence type="ECO:0000256" key="1">
    <source>
        <dbReference type="ARBA" id="ARBA00023015"/>
    </source>
</evidence>
<organism evidence="5 6">
    <name type="scientific">Desulfovibrio desulfuricans</name>
    <dbReference type="NCBI Taxonomy" id="876"/>
    <lineage>
        <taxon>Bacteria</taxon>
        <taxon>Pseudomonadati</taxon>
        <taxon>Thermodesulfobacteriota</taxon>
        <taxon>Desulfovibrionia</taxon>
        <taxon>Desulfovibrionales</taxon>
        <taxon>Desulfovibrionaceae</taxon>
        <taxon>Desulfovibrio</taxon>
    </lineage>
</organism>
<dbReference type="SUPFAM" id="SSF46785">
    <property type="entry name" value="Winged helix' DNA-binding domain"/>
    <property type="match status" value="1"/>
</dbReference>
<name>A0A4P7ULZ6_DESDE</name>
<keyword evidence="1" id="KW-0805">Transcription regulation</keyword>
<evidence type="ECO:0000313" key="5">
    <source>
        <dbReference type="EMBL" id="QCC85978.1"/>
    </source>
</evidence>
<dbReference type="RefSeq" id="WP_136400100.1">
    <property type="nucleotide sequence ID" value="NZ_CP036295.1"/>
</dbReference>
<dbReference type="AlphaFoldDB" id="A0A4P7ULZ6"/>
<feature type="domain" description="HTH arsR-type" evidence="4">
    <location>
        <begin position="1"/>
        <end position="95"/>
    </location>
</feature>
<dbReference type="PRINTS" id="PR00778">
    <property type="entry name" value="HTHARSR"/>
</dbReference>
<evidence type="ECO:0000256" key="2">
    <source>
        <dbReference type="ARBA" id="ARBA00023125"/>
    </source>
</evidence>
<evidence type="ECO:0000259" key="4">
    <source>
        <dbReference type="PROSITE" id="PS50987"/>
    </source>
</evidence>
<dbReference type="InterPro" id="IPR036388">
    <property type="entry name" value="WH-like_DNA-bd_sf"/>
</dbReference>
<dbReference type="GO" id="GO:0003700">
    <property type="term" value="F:DNA-binding transcription factor activity"/>
    <property type="evidence" value="ECO:0007669"/>
    <property type="project" value="InterPro"/>
</dbReference>
<dbReference type="InterPro" id="IPR001845">
    <property type="entry name" value="HTH_ArsR_DNA-bd_dom"/>
</dbReference>
<dbReference type="PROSITE" id="PS50987">
    <property type="entry name" value="HTH_ARSR_2"/>
    <property type="match status" value="1"/>
</dbReference>
<dbReference type="InterPro" id="IPR051011">
    <property type="entry name" value="Metal_resp_trans_reg"/>
</dbReference>
<dbReference type="CDD" id="cd00090">
    <property type="entry name" value="HTH_ARSR"/>
    <property type="match status" value="1"/>
</dbReference>
<dbReference type="PANTHER" id="PTHR43132:SF2">
    <property type="entry name" value="ARSENICAL RESISTANCE OPERON REPRESSOR ARSR-RELATED"/>
    <property type="match status" value="1"/>
</dbReference>
<gene>
    <name evidence="5" type="ORF">DDIC_08840</name>
</gene>
<sequence>MESKTAASIFEALSSEVRLDLFRLLVKNAPNGLVAGDIARQLGIPSTNLSFHLKAVVHSGLVTVEKEGRFMRYKANIALMLEVIAYLTAECCSANPGECQRFRVASGVLPGILPSILPDR</sequence>
<dbReference type="InterPro" id="IPR011991">
    <property type="entry name" value="ArsR-like_HTH"/>
</dbReference>
<dbReference type="OrthoDB" id="5297460at2"/>
<proteinExistence type="predicted"/>
<dbReference type="Gene3D" id="1.10.10.10">
    <property type="entry name" value="Winged helix-like DNA-binding domain superfamily/Winged helix DNA-binding domain"/>
    <property type="match status" value="1"/>
</dbReference>
<protein>
    <submittedName>
        <fullName evidence="5">ArsR family transcriptional regulator</fullName>
    </submittedName>
</protein>
<accession>A0A4P7ULZ6</accession>
<keyword evidence="3" id="KW-0804">Transcription</keyword>
<reference evidence="5 6" key="1">
    <citation type="submission" date="2019-02" db="EMBL/GenBank/DDBJ databases">
        <title>Complete Genome Sequence of Desulfovibrio desulfuricans IC1, a Sulfonate Utilizing Anaerobe.</title>
        <authorList>
            <person name="Day L.A."/>
            <person name="De Leon K.B."/>
            <person name="Wall J.D."/>
        </authorList>
    </citation>
    <scope>NUCLEOTIDE SEQUENCE [LARGE SCALE GENOMIC DNA]</scope>
    <source>
        <strain evidence="5 6">IC1</strain>
    </source>
</reference>
<dbReference type="EMBL" id="CP036295">
    <property type="protein sequence ID" value="QCC85978.1"/>
    <property type="molecule type" value="Genomic_DNA"/>
</dbReference>
<dbReference type="InterPro" id="IPR036390">
    <property type="entry name" value="WH_DNA-bd_sf"/>
</dbReference>